<dbReference type="Proteomes" id="UP000828390">
    <property type="component" value="Unassembled WGS sequence"/>
</dbReference>
<sequence length="60" mass="6754">MFSVPPVILETSNTEHRVHSSQRGHSSIGFILNTGPSCFQFPQSTWKPTTQSSQFSTWTQ</sequence>
<dbReference type="AlphaFoldDB" id="A0A9D4F3X4"/>
<reference evidence="1" key="1">
    <citation type="journal article" date="2019" name="bioRxiv">
        <title>The Genome of the Zebra Mussel, Dreissena polymorpha: A Resource for Invasive Species Research.</title>
        <authorList>
            <person name="McCartney M.A."/>
            <person name="Auch B."/>
            <person name="Kono T."/>
            <person name="Mallez S."/>
            <person name="Zhang Y."/>
            <person name="Obille A."/>
            <person name="Becker A."/>
            <person name="Abrahante J.E."/>
            <person name="Garbe J."/>
            <person name="Badalamenti J.P."/>
            <person name="Herman A."/>
            <person name="Mangelson H."/>
            <person name="Liachko I."/>
            <person name="Sullivan S."/>
            <person name="Sone E.D."/>
            <person name="Koren S."/>
            <person name="Silverstein K.A.T."/>
            <person name="Beckman K.B."/>
            <person name="Gohl D.M."/>
        </authorList>
    </citation>
    <scope>NUCLEOTIDE SEQUENCE</scope>
    <source>
        <strain evidence="1">Duluth1</strain>
        <tissue evidence="1">Whole animal</tissue>
    </source>
</reference>
<dbReference type="EMBL" id="JAIWYP010000007">
    <property type="protein sequence ID" value="KAH3791378.1"/>
    <property type="molecule type" value="Genomic_DNA"/>
</dbReference>
<organism evidence="1 2">
    <name type="scientific">Dreissena polymorpha</name>
    <name type="common">Zebra mussel</name>
    <name type="synonym">Mytilus polymorpha</name>
    <dbReference type="NCBI Taxonomy" id="45954"/>
    <lineage>
        <taxon>Eukaryota</taxon>
        <taxon>Metazoa</taxon>
        <taxon>Spiralia</taxon>
        <taxon>Lophotrochozoa</taxon>
        <taxon>Mollusca</taxon>
        <taxon>Bivalvia</taxon>
        <taxon>Autobranchia</taxon>
        <taxon>Heteroconchia</taxon>
        <taxon>Euheterodonta</taxon>
        <taxon>Imparidentia</taxon>
        <taxon>Neoheterodontei</taxon>
        <taxon>Myida</taxon>
        <taxon>Dreissenoidea</taxon>
        <taxon>Dreissenidae</taxon>
        <taxon>Dreissena</taxon>
    </lineage>
</organism>
<comment type="caution">
    <text evidence="1">The sequence shown here is derived from an EMBL/GenBank/DDBJ whole genome shotgun (WGS) entry which is preliminary data.</text>
</comment>
<protein>
    <submittedName>
        <fullName evidence="1">Uncharacterized protein</fullName>
    </submittedName>
</protein>
<proteinExistence type="predicted"/>
<keyword evidence="2" id="KW-1185">Reference proteome</keyword>
<accession>A0A9D4F3X4</accession>
<evidence type="ECO:0000313" key="2">
    <source>
        <dbReference type="Proteomes" id="UP000828390"/>
    </source>
</evidence>
<reference evidence="1" key="2">
    <citation type="submission" date="2020-11" db="EMBL/GenBank/DDBJ databases">
        <authorList>
            <person name="McCartney M.A."/>
            <person name="Auch B."/>
            <person name="Kono T."/>
            <person name="Mallez S."/>
            <person name="Becker A."/>
            <person name="Gohl D.M."/>
            <person name="Silverstein K.A.T."/>
            <person name="Koren S."/>
            <person name="Bechman K.B."/>
            <person name="Herman A."/>
            <person name="Abrahante J.E."/>
            <person name="Garbe J."/>
        </authorList>
    </citation>
    <scope>NUCLEOTIDE SEQUENCE</scope>
    <source>
        <strain evidence="1">Duluth1</strain>
        <tissue evidence="1">Whole animal</tissue>
    </source>
</reference>
<evidence type="ECO:0000313" key="1">
    <source>
        <dbReference type="EMBL" id="KAH3791378.1"/>
    </source>
</evidence>
<gene>
    <name evidence="1" type="ORF">DPMN_144863</name>
</gene>
<name>A0A9D4F3X4_DREPO</name>